<organism evidence="1">
    <name type="scientific">Cacopsylla melanoneura</name>
    <dbReference type="NCBI Taxonomy" id="428564"/>
    <lineage>
        <taxon>Eukaryota</taxon>
        <taxon>Metazoa</taxon>
        <taxon>Ecdysozoa</taxon>
        <taxon>Arthropoda</taxon>
        <taxon>Hexapoda</taxon>
        <taxon>Insecta</taxon>
        <taxon>Pterygota</taxon>
        <taxon>Neoptera</taxon>
        <taxon>Paraneoptera</taxon>
        <taxon>Hemiptera</taxon>
        <taxon>Sternorrhyncha</taxon>
        <taxon>Psylloidea</taxon>
        <taxon>Psyllidae</taxon>
        <taxon>Psyllinae</taxon>
        <taxon>Cacopsylla</taxon>
    </lineage>
</organism>
<dbReference type="AlphaFoldDB" id="A0A8D8WXF9"/>
<sequence>MRRDSKIVTSMQDTSRDTLATFPSSTRRCLALLLHTSLLKSLESTRPRLATALKRKDTKMLVMTSSMISRTLRLPECKEGTTGRGNNSDEIEPLNWVCDMGFCAHVRPHCLHLHLHQTVKK</sequence>
<accession>A0A8D8WXF9</accession>
<protein>
    <submittedName>
        <fullName evidence="1">Uncharacterized protein</fullName>
    </submittedName>
</protein>
<proteinExistence type="predicted"/>
<dbReference type="EMBL" id="HBUF01234581">
    <property type="protein sequence ID" value="CAG6674718.1"/>
    <property type="molecule type" value="Transcribed_RNA"/>
</dbReference>
<name>A0A8D8WXF9_9HEMI</name>
<reference evidence="1" key="1">
    <citation type="submission" date="2021-05" db="EMBL/GenBank/DDBJ databases">
        <authorList>
            <person name="Alioto T."/>
            <person name="Alioto T."/>
            <person name="Gomez Garrido J."/>
        </authorList>
    </citation>
    <scope>NUCLEOTIDE SEQUENCE</scope>
</reference>
<dbReference type="EMBL" id="HBUF01160282">
    <property type="protein sequence ID" value="CAG6649914.1"/>
    <property type="molecule type" value="Transcribed_RNA"/>
</dbReference>
<dbReference type="EMBL" id="HBUF01234580">
    <property type="protein sequence ID" value="CAG6674714.1"/>
    <property type="molecule type" value="Transcribed_RNA"/>
</dbReference>
<dbReference type="EMBL" id="HBUF01160281">
    <property type="protein sequence ID" value="CAG6649912.1"/>
    <property type="molecule type" value="Transcribed_RNA"/>
</dbReference>
<dbReference type="EMBL" id="HBUF01353860">
    <property type="protein sequence ID" value="CAG6716038.1"/>
    <property type="molecule type" value="Transcribed_RNA"/>
</dbReference>
<evidence type="ECO:0000313" key="1">
    <source>
        <dbReference type="EMBL" id="CAG6674718.1"/>
    </source>
</evidence>
<dbReference type="EMBL" id="HBUF01353861">
    <property type="protein sequence ID" value="CAG6716041.1"/>
    <property type="molecule type" value="Transcribed_RNA"/>
</dbReference>